<protein>
    <submittedName>
        <fullName evidence="2">Uncharacterized protein</fullName>
    </submittedName>
</protein>
<sequence>MHCYCSTDNSSVIAKSVEKKNLMLTLPCDYPINCSRNGTLTLHTFRPQDYPHSTIANCRASNNCSSVPSPLSVSSSRTINTPFEANAYRPATAYYQRQGLITSNIDHQYNKQRQAMFGNGCYENGYYFSNEAPDLPISAYEYNNYHGNDMLTELPTNSQRAYTYIEECIEIHIEQCNERVGFSMSGGADENLQSIVNSVLPGKIFADYFWICCD</sequence>
<organism evidence="1 2">
    <name type="scientific">Syphacia muris</name>
    <dbReference type="NCBI Taxonomy" id="451379"/>
    <lineage>
        <taxon>Eukaryota</taxon>
        <taxon>Metazoa</taxon>
        <taxon>Ecdysozoa</taxon>
        <taxon>Nematoda</taxon>
        <taxon>Chromadorea</taxon>
        <taxon>Rhabditida</taxon>
        <taxon>Spirurina</taxon>
        <taxon>Oxyuridomorpha</taxon>
        <taxon>Oxyuroidea</taxon>
        <taxon>Oxyuridae</taxon>
        <taxon>Syphacia</taxon>
    </lineage>
</organism>
<accession>A0A158R4K4</accession>
<proteinExistence type="predicted"/>
<keyword evidence="1" id="KW-1185">Reference proteome</keyword>
<dbReference type="AlphaFoldDB" id="A0A158R4K4"/>
<reference evidence="2" key="1">
    <citation type="submission" date="2016-04" db="UniProtKB">
        <authorList>
            <consortium name="WormBaseParasite"/>
        </authorList>
    </citation>
    <scope>IDENTIFICATION</scope>
</reference>
<evidence type="ECO:0000313" key="1">
    <source>
        <dbReference type="Proteomes" id="UP000046393"/>
    </source>
</evidence>
<dbReference type="Proteomes" id="UP000046393">
    <property type="component" value="Unplaced"/>
</dbReference>
<dbReference type="WBParaSite" id="SMUV_0000363401-mRNA-1">
    <property type="protein sequence ID" value="SMUV_0000363401-mRNA-1"/>
    <property type="gene ID" value="SMUV_0000363401"/>
</dbReference>
<evidence type="ECO:0000313" key="2">
    <source>
        <dbReference type="WBParaSite" id="SMUV_0000363401-mRNA-1"/>
    </source>
</evidence>
<name>A0A158R4K4_9BILA</name>